<dbReference type="RefSeq" id="WP_139642552.1">
    <property type="nucleotide sequence ID" value="NZ_BAAAZS010000052.1"/>
</dbReference>
<gene>
    <name evidence="2" type="ORF">FH715_08785</name>
</gene>
<comment type="caution">
    <text evidence="2">The sequence shown here is derived from an EMBL/GenBank/DDBJ whole genome shotgun (WGS) entry which is preliminary data.</text>
</comment>
<evidence type="ECO:0000313" key="2">
    <source>
        <dbReference type="EMBL" id="TNM31640.1"/>
    </source>
</evidence>
<name>A0A5C4V6R5_9ACTN</name>
<dbReference type="EMBL" id="VDGT01000005">
    <property type="protein sequence ID" value="TNM31640.1"/>
    <property type="molecule type" value="Genomic_DNA"/>
</dbReference>
<sequence>MTVPAVTVTTPLTPAYARMGEVLPSLAVTEGEPRSDGGWTRGDALAEGGAALDAFLADEARASHAAYGAEARPDVVATFGLHRYAWPAAALFTVPYFLLRRVPHLAPEDVSLRRDPTRLTVRVTAFSCLPNDPLAGHPGALVAADESALRAEVRRAAADHLGPLLDAFGPRMRRRSRALWGAATDELVESLWYFGHLLGEEPRAVRELARMLPGATPPFAAGAGFRELAGPEGEALRTRDRASCCMFYTLRPADTCATCPRLCDEQRVRRLTGS</sequence>
<reference evidence="2 3" key="1">
    <citation type="submission" date="2019-06" db="EMBL/GenBank/DDBJ databases">
        <title>Draft genome of Streptomyces sedi sp. JCM16909.</title>
        <authorList>
            <person name="Klykleung N."/>
            <person name="Tanasupawat S."/>
            <person name="Kudo T."/>
            <person name="Yuki M."/>
            <person name="Ohkuma M."/>
        </authorList>
    </citation>
    <scope>NUCLEOTIDE SEQUENCE [LARGE SCALE GENOMIC DNA]</scope>
    <source>
        <strain evidence="2 3">JCM 16909</strain>
    </source>
</reference>
<dbReference type="AlphaFoldDB" id="A0A5C4V6R5"/>
<organism evidence="2 3">
    <name type="scientific">Streptomyces sedi</name>
    <dbReference type="NCBI Taxonomy" id="555059"/>
    <lineage>
        <taxon>Bacteria</taxon>
        <taxon>Bacillati</taxon>
        <taxon>Actinomycetota</taxon>
        <taxon>Actinomycetes</taxon>
        <taxon>Kitasatosporales</taxon>
        <taxon>Streptomycetaceae</taxon>
        <taxon>Streptomyces</taxon>
    </lineage>
</organism>
<feature type="domain" description="Ferric siderophore reductase C-terminal" evidence="1">
    <location>
        <begin position="241"/>
        <end position="261"/>
    </location>
</feature>
<dbReference type="GO" id="GO:0051537">
    <property type="term" value="F:2 iron, 2 sulfur cluster binding"/>
    <property type="evidence" value="ECO:0007669"/>
    <property type="project" value="InterPro"/>
</dbReference>
<proteinExistence type="predicted"/>
<dbReference type="Proteomes" id="UP000311713">
    <property type="component" value="Unassembled WGS sequence"/>
</dbReference>
<protein>
    <submittedName>
        <fullName evidence="2">(2Fe-2S)-binding protein</fullName>
    </submittedName>
</protein>
<keyword evidence="3" id="KW-1185">Reference proteome</keyword>
<evidence type="ECO:0000259" key="1">
    <source>
        <dbReference type="Pfam" id="PF11575"/>
    </source>
</evidence>
<dbReference type="OrthoDB" id="5181364at2"/>
<dbReference type="Pfam" id="PF11575">
    <property type="entry name" value="FhuF_C"/>
    <property type="match status" value="1"/>
</dbReference>
<evidence type="ECO:0000313" key="3">
    <source>
        <dbReference type="Proteomes" id="UP000311713"/>
    </source>
</evidence>
<accession>A0A5C4V6R5</accession>
<dbReference type="InterPro" id="IPR024726">
    <property type="entry name" value="FhuF_C"/>
</dbReference>